<evidence type="ECO:0000313" key="1">
    <source>
        <dbReference type="EMBL" id="KAF7513990.1"/>
    </source>
</evidence>
<accession>A0A8H7AR74</accession>
<reference evidence="1" key="1">
    <citation type="submission" date="2020-02" db="EMBL/GenBank/DDBJ databases">
        <authorList>
            <person name="Palmer J.M."/>
        </authorList>
    </citation>
    <scope>NUCLEOTIDE SEQUENCE</scope>
    <source>
        <strain evidence="1">EPUS1.4</strain>
        <tissue evidence="1">Thallus</tissue>
    </source>
</reference>
<protein>
    <submittedName>
        <fullName evidence="1">Uncharacterized protein</fullName>
    </submittedName>
</protein>
<evidence type="ECO:0000313" key="2">
    <source>
        <dbReference type="Proteomes" id="UP000606974"/>
    </source>
</evidence>
<sequence length="65" mass="7260">MLDTFGAASSSEGFEARFVAAQRNDARIAFEEGNKIRITKELTLTMRKINGRTESDERLSPATRP</sequence>
<dbReference type="Proteomes" id="UP000606974">
    <property type="component" value="Unassembled WGS sequence"/>
</dbReference>
<keyword evidence="2" id="KW-1185">Reference proteome</keyword>
<name>A0A8H7AR74_9EURO</name>
<organism evidence="1 2">
    <name type="scientific">Endocarpon pusillum</name>
    <dbReference type="NCBI Taxonomy" id="364733"/>
    <lineage>
        <taxon>Eukaryota</taxon>
        <taxon>Fungi</taxon>
        <taxon>Dikarya</taxon>
        <taxon>Ascomycota</taxon>
        <taxon>Pezizomycotina</taxon>
        <taxon>Eurotiomycetes</taxon>
        <taxon>Chaetothyriomycetidae</taxon>
        <taxon>Verrucariales</taxon>
        <taxon>Verrucariaceae</taxon>
        <taxon>Endocarpon</taxon>
    </lineage>
</organism>
<dbReference type="AlphaFoldDB" id="A0A8H7AR74"/>
<proteinExistence type="predicted"/>
<gene>
    <name evidence="1" type="ORF">GJ744_006604</name>
</gene>
<dbReference type="EMBL" id="JAACFV010000003">
    <property type="protein sequence ID" value="KAF7513990.1"/>
    <property type="molecule type" value="Genomic_DNA"/>
</dbReference>
<comment type="caution">
    <text evidence="1">The sequence shown here is derived from an EMBL/GenBank/DDBJ whole genome shotgun (WGS) entry which is preliminary data.</text>
</comment>